<accession>A0AAV4K9R8</accession>
<dbReference type="AlphaFoldDB" id="A0AAV4K9R8"/>
<name>A0AAV4K9R8_9DEIO</name>
<protein>
    <submittedName>
        <fullName evidence="3">Uncharacterized protein</fullName>
    </submittedName>
</protein>
<evidence type="ECO:0000313" key="4">
    <source>
        <dbReference type="Proteomes" id="UP000630135"/>
    </source>
</evidence>
<reference evidence="3" key="4">
    <citation type="submission" date="2023-08" db="EMBL/GenBank/DDBJ databases">
        <authorList>
            <person name="Sun Q."/>
            <person name="Zhou Y."/>
        </authorList>
    </citation>
    <scope>NUCLEOTIDE SEQUENCE</scope>
    <source>
        <strain evidence="2">CGMCC 1.8884</strain>
        <strain evidence="3">CGMCC 1.8885</strain>
    </source>
</reference>
<feature type="region of interest" description="Disordered" evidence="1">
    <location>
        <begin position="1"/>
        <end position="94"/>
    </location>
</feature>
<dbReference type="Proteomes" id="UP000652720">
    <property type="component" value="Unassembled WGS sequence"/>
</dbReference>
<evidence type="ECO:0000256" key="1">
    <source>
        <dbReference type="SAM" id="MobiDB-lite"/>
    </source>
</evidence>
<gene>
    <name evidence="2" type="ORF">GCM10008021_31420</name>
    <name evidence="3" type="ORF">GCM10010914_31440</name>
</gene>
<organism evidence="3 5">
    <name type="scientific">Deinococcus wulumuqiensis</name>
    <dbReference type="NCBI Taxonomy" id="980427"/>
    <lineage>
        <taxon>Bacteria</taxon>
        <taxon>Thermotogati</taxon>
        <taxon>Deinococcota</taxon>
        <taxon>Deinococci</taxon>
        <taxon>Deinococcales</taxon>
        <taxon>Deinococcaceae</taxon>
        <taxon>Deinococcus</taxon>
    </lineage>
</organism>
<evidence type="ECO:0000313" key="3">
    <source>
        <dbReference type="EMBL" id="GGI94597.1"/>
    </source>
</evidence>
<feature type="compositionally biased region" description="Polar residues" evidence="1">
    <location>
        <begin position="82"/>
        <end position="94"/>
    </location>
</feature>
<dbReference type="EMBL" id="BMMA01000064">
    <property type="protein sequence ID" value="GGI94597.1"/>
    <property type="molecule type" value="Genomic_DNA"/>
</dbReference>
<feature type="compositionally biased region" description="Basic and acidic residues" evidence="1">
    <location>
        <begin position="45"/>
        <end position="54"/>
    </location>
</feature>
<dbReference type="Proteomes" id="UP000630135">
    <property type="component" value="Unassembled WGS sequence"/>
</dbReference>
<dbReference type="EMBL" id="BMLZ01000085">
    <property type="protein sequence ID" value="GGI68973.1"/>
    <property type="molecule type" value="Genomic_DNA"/>
</dbReference>
<feature type="compositionally biased region" description="Low complexity" evidence="1">
    <location>
        <begin position="27"/>
        <end position="37"/>
    </location>
</feature>
<evidence type="ECO:0000313" key="2">
    <source>
        <dbReference type="EMBL" id="GGI68973.1"/>
    </source>
</evidence>
<comment type="caution">
    <text evidence="3">The sequence shown here is derived from an EMBL/GenBank/DDBJ whole genome shotgun (WGS) entry which is preliminary data.</text>
</comment>
<evidence type="ECO:0000313" key="5">
    <source>
        <dbReference type="Proteomes" id="UP000652720"/>
    </source>
</evidence>
<reference evidence="4" key="3">
    <citation type="journal article" date="2019" name="Int. J. Syst. Evol. Microbiol.">
        <title>The Global Catalogue of Microorganisms (GCM) 10K type strain sequencing project: providing services to taxonomists for standard genome sequencing and annotation.</title>
        <authorList>
            <consortium name="The Broad Institute Genomics Platform"/>
            <consortium name="The Broad Institute Genome Sequencing Center for Infectious Disease"/>
            <person name="Wu L."/>
            <person name="Ma J."/>
        </authorList>
    </citation>
    <scope>NUCLEOTIDE SEQUENCE [LARGE SCALE GENOMIC DNA]</scope>
    <source>
        <strain evidence="4">CGMCC 1.8884</strain>
    </source>
</reference>
<keyword evidence="4" id="KW-1185">Reference proteome</keyword>
<reference evidence="2" key="1">
    <citation type="journal article" date="2014" name="Int. J. Syst. Evol. Microbiol.">
        <title>Complete genome of a new Firmicutes species belonging to the dominant human colonic microbiota ('Ruminococcus bicirculans') reveals two chromosomes and a selective capacity to utilize plant glucans.</title>
        <authorList>
            <consortium name="NISC Comparative Sequencing Program"/>
            <person name="Wegmann U."/>
            <person name="Louis P."/>
            <person name="Goesmann A."/>
            <person name="Henrissat B."/>
            <person name="Duncan S.H."/>
            <person name="Flint H.J."/>
        </authorList>
    </citation>
    <scope>NUCLEOTIDE SEQUENCE</scope>
    <source>
        <strain evidence="2">CGMCC 1.8884</strain>
    </source>
</reference>
<reference evidence="3" key="2">
    <citation type="journal article" date="2014" name="Int. J. Syst. Evol. Microbiol.">
        <title>Complete genome sequence of Corynebacterium casei LMG S-19264T (=DSM 44701T), isolated from a smear-ripened cheese.</title>
        <authorList>
            <consortium name="US DOE Joint Genome Institute (JGI-PGF)"/>
            <person name="Walter F."/>
            <person name="Albersmeier A."/>
            <person name="Kalinowski J."/>
            <person name="Ruckert C."/>
        </authorList>
    </citation>
    <scope>NUCLEOTIDE SEQUENCE</scope>
    <source>
        <strain evidence="3">CGMCC 1.8885</strain>
    </source>
</reference>
<sequence length="94" mass="10494">MATRGRWANGAAEFPARPDLPPPTQEEPPMTEQQTIPVQAADINRAAEDSERGRTLKPIRLSGSGARQAEFPERRRVGQYSRPRSFSDAYQESP</sequence>
<proteinExistence type="predicted"/>